<protein>
    <submittedName>
        <fullName evidence="1">Uncharacterized protein</fullName>
    </submittedName>
</protein>
<comment type="caution">
    <text evidence="1">The sequence shown here is derived from an EMBL/GenBank/DDBJ whole genome shotgun (WGS) entry which is preliminary data.</text>
</comment>
<dbReference type="AlphaFoldDB" id="A0A4Y2A1M7"/>
<keyword evidence="2" id="KW-1185">Reference proteome</keyword>
<reference evidence="1 2" key="1">
    <citation type="journal article" date="2019" name="Sci. Rep.">
        <title>Orb-weaving spider Araneus ventricosus genome elucidates the spidroin gene catalogue.</title>
        <authorList>
            <person name="Kono N."/>
            <person name="Nakamura H."/>
            <person name="Ohtoshi R."/>
            <person name="Moran D.A.P."/>
            <person name="Shinohara A."/>
            <person name="Yoshida Y."/>
            <person name="Fujiwara M."/>
            <person name="Mori M."/>
            <person name="Tomita M."/>
            <person name="Arakawa K."/>
        </authorList>
    </citation>
    <scope>NUCLEOTIDE SEQUENCE [LARGE SCALE GENOMIC DNA]</scope>
</reference>
<proteinExistence type="predicted"/>
<organism evidence="1 2">
    <name type="scientific">Araneus ventricosus</name>
    <name type="common">Orbweaver spider</name>
    <name type="synonym">Epeira ventricosa</name>
    <dbReference type="NCBI Taxonomy" id="182803"/>
    <lineage>
        <taxon>Eukaryota</taxon>
        <taxon>Metazoa</taxon>
        <taxon>Ecdysozoa</taxon>
        <taxon>Arthropoda</taxon>
        <taxon>Chelicerata</taxon>
        <taxon>Arachnida</taxon>
        <taxon>Araneae</taxon>
        <taxon>Araneomorphae</taxon>
        <taxon>Entelegynae</taxon>
        <taxon>Araneoidea</taxon>
        <taxon>Araneidae</taxon>
        <taxon>Araneus</taxon>
    </lineage>
</organism>
<evidence type="ECO:0000313" key="1">
    <source>
        <dbReference type="EMBL" id="GBL72914.1"/>
    </source>
</evidence>
<gene>
    <name evidence="1" type="ORF">AVEN_128102_1</name>
</gene>
<name>A0A4Y2A1M7_ARAVE</name>
<evidence type="ECO:0000313" key="2">
    <source>
        <dbReference type="Proteomes" id="UP000499080"/>
    </source>
</evidence>
<accession>A0A4Y2A1M7</accession>
<dbReference type="EMBL" id="BGPR01000002">
    <property type="protein sequence ID" value="GBL72914.1"/>
    <property type="molecule type" value="Genomic_DNA"/>
</dbReference>
<dbReference type="Proteomes" id="UP000499080">
    <property type="component" value="Unassembled WGS sequence"/>
</dbReference>
<sequence>MAVKVPASVPDCCRGVGPSKTLVLQLPCHGYLRVSLSSVRKRVIFNLRKGYIGTELVIMDFEQITKTIPYVAHLSPNFHTTPRGGLLTLVGFNAHQARIHGSL</sequence>